<evidence type="ECO:0000256" key="3">
    <source>
        <dbReference type="ARBA" id="ARBA00022723"/>
    </source>
</evidence>
<dbReference type="EMBL" id="JXXN02006178">
    <property type="protein sequence ID" value="THD19541.1"/>
    <property type="molecule type" value="Genomic_DNA"/>
</dbReference>
<dbReference type="Pfam" id="PF00096">
    <property type="entry name" value="zf-C2H2"/>
    <property type="match status" value="3"/>
</dbReference>
<feature type="region of interest" description="Disordered" evidence="12">
    <location>
        <begin position="1027"/>
        <end position="1065"/>
    </location>
</feature>
<accession>A0A4E0R268</accession>
<keyword evidence="10" id="KW-0539">Nucleus</keyword>
<comment type="caution">
    <text evidence="14">The sequence shown here is derived from an EMBL/GenBank/DDBJ whole genome shotgun (WGS) entry which is preliminary data.</text>
</comment>
<dbReference type="Proteomes" id="UP000230066">
    <property type="component" value="Unassembled WGS sequence"/>
</dbReference>
<comment type="similarity">
    <text evidence="2">Belongs to the krueppel C2H2-type zinc-finger protein family.</text>
</comment>
<dbReference type="Gene3D" id="3.30.160.60">
    <property type="entry name" value="Classic Zinc Finger"/>
    <property type="match status" value="6"/>
</dbReference>
<protein>
    <submittedName>
        <fullName evidence="14">Ras responsive element binding protein 1</fullName>
    </submittedName>
</protein>
<keyword evidence="9" id="KW-0804">Transcription</keyword>
<keyword evidence="6" id="KW-0862">Zinc</keyword>
<keyword evidence="3" id="KW-0479">Metal-binding</keyword>
<evidence type="ECO:0000256" key="5">
    <source>
        <dbReference type="ARBA" id="ARBA00022771"/>
    </source>
</evidence>
<sequence>MDQLMAPALLPPNFYYAYKYFEWRNHLEERTIGADNSNQMIGPEKANHGWDSVDGSSLLPLRPANPGVSKPIKVPEKQSISLQQNVLIPFVSICAATNLPTDAGSFTDERFHRSMSTSAASTATMDSSSCPPNGVTVISPNMRNESMDSSHPDGPVPLEFSSPAPDRRSSIESVVDCIERPPISAIEGPATDRGLWWTNLGRYEEILQPADLSVPASNGQQLESEESQLGDTQSDGEINLGSESVKRKQKEDIKIQPYALRGTVEVFQCPLCSKSEIFSRGQLTNHLQEHQSSFRREDYKHVCCFCFSELSSNSSLERHLLTHTNHRPFNCTFCDKAFTTNGNLSRHIRTSHQVKSDNYVNSFHTNGPNQTNWYTSIADESTVECSRKESGVATLFRKEDGLLSRLSNDNKETSVDINGPQNSSQRFDALNSILPKEDQTKGDHIVPYKTSSSETLETNERMTPRLSPVISDFYSNKDIGSISQGTSVYRPLTGKVQLCESGRTSIPVTSPIHSNLDSLEKTWTQTNLLSMASVRLQNATLFQLISEHSAATSQTTQSGQKHISVAAAPFGTNLLTTLWPQMVNSLPTVYNRQGAAFGTPLVLSTASNLGVTSTPIRTNGERQDEGNHCLKELKYMSSTFSSNGPRNPINSDLTNSSRLPYGPVCPVSTPVTVVNSRFSSPNEQSPTKSDLHEVVSKARIPRSAVNKRPRKMTVRRIFKPIWYSPKQSKSFPWKNAKYRAQNRTLMKLCSKNTHRYLEECSKYNKNPHVDQESKTQASPSEMRVNSPPISGWSKPEDNSDQPEILDLSVPKTNCTRTAEGRVTKKDSETIRLDQIPTIPVSYAPATEQNGSINNTNPSYNRFYRNGLTEYKLNAISLQSINAPGQIISAPTTCDVPVGTDARNVKLSAPQPVPPPPLPLSPPSLSHSMDMLPFSDASCAVNQLTTALKSPQARTKSSSAVPIPLLHGLPFPYVHKKNSYKDAPKLITCPIPGCSQKFPWNSSLKRHILTHTPHKPFACTRCSKSFSTKSNRERHMERVHQVSLKRQRQRGHGAYGPEGQRMDSGGDIRSMNGTCTSDVGSNVPEGTEELREDEIISMSSNEKQAEDISNSLLTRAGDPVVEPNPERLYTAALLAATAAAAAAAANQGTTEVSSSNPYFSVPRDYLIKPKYWTRGMRKNRRPPRTQVTDLNWIQADSPTGLDASNKTYDMAIDLSVQSSSNEIPTSRCSIYEASVNAKTSRRHMNHHQIENVMFRCHLCSLSFAERLTTLKHWSVRHTEEWKNFLGKLNSTGGSVDTLVASVENVPCPPDDIETGSSVDGMKNGTVDVRHVSCCVCLHRFGSQQDLQRHMRSHTGERPFVCPDCGKEFSLKHSMHRHYRVHIKQGVTGASIA</sequence>
<dbReference type="GO" id="GO:0001228">
    <property type="term" value="F:DNA-binding transcription activator activity, RNA polymerase II-specific"/>
    <property type="evidence" value="ECO:0007669"/>
    <property type="project" value="TreeGrafter"/>
</dbReference>
<gene>
    <name evidence="14" type="ORF">D915_009779</name>
</gene>
<evidence type="ECO:0000256" key="11">
    <source>
        <dbReference type="PROSITE-ProRule" id="PRU00042"/>
    </source>
</evidence>
<evidence type="ECO:0000256" key="7">
    <source>
        <dbReference type="ARBA" id="ARBA00023015"/>
    </source>
</evidence>
<dbReference type="PANTHER" id="PTHR46451:SF1">
    <property type="entry name" value="RAS-RESPONSIVE ELEMENT-BINDING PROTEIN 1"/>
    <property type="match status" value="1"/>
</dbReference>
<keyword evidence="8" id="KW-0238">DNA-binding</keyword>
<comment type="subcellular location">
    <subcellularLocation>
        <location evidence="1">Nucleus</location>
    </subcellularLocation>
</comment>
<dbReference type="GO" id="GO:0000978">
    <property type="term" value="F:RNA polymerase II cis-regulatory region sequence-specific DNA binding"/>
    <property type="evidence" value="ECO:0007669"/>
    <property type="project" value="TreeGrafter"/>
</dbReference>
<proteinExistence type="inferred from homology"/>
<evidence type="ECO:0000256" key="9">
    <source>
        <dbReference type="ARBA" id="ARBA00023163"/>
    </source>
</evidence>
<feature type="domain" description="C2H2-type" evidence="13">
    <location>
        <begin position="986"/>
        <end position="1015"/>
    </location>
</feature>
<dbReference type="FunFam" id="3.30.160.60:FF:000100">
    <property type="entry name" value="Zinc finger 45-like"/>
    <property type="match status" value="1"/>
</dbReference>
<dbReference type="SUPFAM" id="SSF57667">
    <property type="entry name" value="beta-beta-alpha zinc fingers"/>
    <property type="match status" value="3"/>
</dbReference>
<reference evidence="14" key="1">
    <citation type="submission" date="2019-03" db="EMBL/GenBank/DDBJ databases">
        <title>Improved annotation for the trematode Fasciola hepatica.</title>
        <authorList>
            <person name="Choi Y.-J."/>
            <person name="Martin J."/>
            <person name="Mitreva M."/>
        </authorList>
    </citation>
    <scope>NUCLEOTIDE SEQUENCE [LARGE SCALE GENOMIC DNA]</scope>
</reference>
<feature type="compositionally biased region" description="Basic and acidic residues" evidence="12">
    <location>
        <begin position="1029"/>
        <end position="1039"/>
    </location>
</feature>
<feature type="domain" description="C2H2-type" evidence="13">
    <location>
        <begin position="1358"/>
        <end position="1385"/>
    </location>
</feature>
<dbReference type="PROSITE" id="PS50157">
    <property type="entry name" value="ZINC_FINGER_C2H2_2"/>
    <property type="match status" value="7"/>
</dbReference>
<feature type="domain" description="C2H2-type" evidence="13">
    <location>
        <begin position="1016"/>
        <end position="1039"/>
    </location>
</feature>
<dbReference type="InterPro" id="IPR013087">
    <property type="entry name" value="Znf_C2H2_type"/>
</dbReference>
<dbReference type="SMART" id="SM00355">
    <property type="entry name" value="ZnF_C2H2"/>
    <property type="match status" value="8"/>
</dbReference>
<evidence type="ECO:0000313" key="14">
    <source>
        <dbReference type="EMBL" id="THD19541.1"/>
    </source>
</evidence>
<feature type="domain" description="C2H2-type" evidence="13">
    <location>
        <begin position="301"/>
        <end position="328"/>
    </location>
</feature>
<organism evidence="14 15">
    <name type="scientific">Fasciola hepatica</name>
    <name type="common">Liver fluke</name>
    <dbReference type="NCBI Taxonomy" id="6192"/>
    <lineage>
        <taxon>Eukaryota</taxon>
        <taxon>Metazoa</taxon>
        <taxon>Spiralia</taxon>
        <taxon>Lophotrochozoa</taxon>
        <taxon>Platyhelminthes</taxon>
        <taxon>Trematoda</taxon>
        <taxon>Digenea</taxon>
        <taxon>Plagiorchiida</taxon>
        <taxon>Echinostomata</taxon>
        <taxon>Echinostomatoidea</taxon>
        <taxon>Fasciolidae</taxon>
        <taxon>Fasciola</taxon>
    </lineage>
</organism>
<evidence type="ECO:0000256" key="2">
    <source>
        <dbReference type="ARBA" id="ARBA00006991"/>
    </source>
</evidence>
<evidence type="ECO:0000256" key="6">
    <source>
        <dbReference type="ARBA" id="ARBA00022833"/>
    </source>
</evidence>
<dbReference type="FunFam" id="3.30.160.60:FF:000075">
    <property type="entry name" value="Putative zinc finger protein 536"/>
    <property type="match status" value="1"/>
</dbReference>
<feature type="domain" description="C2H2-type" evidence="13">
    <location>
        <begin position="329"/>
        <end position="357"/>
    </location>
</feature>
<name>A0A4E0R268_FASHE</name>
<feature type="domain" description="C2H2-type" evidence="13">
    <location>
        <begin position="1330"/>
        <end position="1357"/>
    </location>
</feature>
<dbReference type="FunFam" id="3.30.160.60:FF:002343">
    <property type="entry name" value="Zinc finger protein 33A"/>
    <property type="match status" value="1"/>
</dbReference>
<evidence type="ECO:0000313" key="15">
    <source>
        <dbReference type="Proteomes" id="UP000230066"/>
    </source>
</evidence>
<feature type="domain" description="C2H2-type" evidence="13">
    <location>
        <begin position="1253"/>
        <end position="1281"/>
    </location>
</feature>
<dbReference type="PANTHER" id="PTHR46451">
    <property type="entry name" value="RAS-RESPONSIVE ELEMENT-BINDING PROTEIN 1"/>
    <property type="match status" value="1"/>
</dbReference>
<feature type="region of interest" description="Disordered" evidence="12">
    <location>
        <begin position="766"/>
        <end position="804"/>
    </location>
</feature>
<keyword evidence="15" id="KW-1185">Reference proteome</keyword>
<evidence type="ECO:0000256" key="8">
    <source>
        <dbReference type="ARBA" id="ARBA00023125"/>
    </source>
</evidence>
<keyword evidence="5 11" id="KW-0863">Zinc-finger</keyword>
<dbReference type="GO" id="GO:0008270">
    <property type="term" value="F:zinc ion binding"/>
    <property type="evidence" value="ECO:0007669"/>
    <property type="project" value="UniProtKB-KW"/>
</dbReference>
<keyword evidence="7" id="KW-0805">Transcription regulation</keyword>
<dbReference type="InterPro" id="IPR052795">
    <property type="entry name" value="RREB1"/>
</dbReference>
<feature type="region of interest" description="Disordered" evidence="12">
    <location>
        <begin position="137"/>
        <end position="167"/>
    </location>
</feature>
<dbReference type="InterPro" id="IPR036236">
    <property type="entry name" value="Znf_C2H2_sf"/>
</dbReference>
<evidence type="ECO:0000256" key="10">
    <source>
        <dbReference type="ARBA" id="ARBA00023242"/>
    </source>
</evidence>
<dbReference type="PROSITE" id="PS00028">
    <property type="entry name" value="ZINC_FINGER_C2H2_1"/>
    <property type="match status" value="7"/>
</dbReference>
<keyword evidence="4" id="KW-0677">Repeat</keyword>
<evidence type="ECO:0000259" key="13">
    <source>
        <dbReference type="PROSITE" id="PS50157"/>
    </source>
</evidence>
<evidence type="ECO:0000256" key="4">
    <source>
        <dbReference type="ARBA" id="ARBA00022737"/>
    </source>
</evidence>
<evidence type="ECO:0000256" key="1">
    <source>
        <dbReference type="ARBA" id="ARBA00004123"/>
    </source>
</evidence>
<dbReference type="GO" id="GO:0005634">
    <property type="term" value="C:nucleus"/>
    <property type="evidence" value="ECO:0007669"/>
    <property type="project" value="UniProtKB-SubCell"/>
</dbReference>
<feature type="region of interest" description="Disordered" evidence="12">
    <location>
        <begin position="215"/>
        <end position="246"/>
    </location>
</feature>
<evidence type="ECO:0000256" key="12">
    <source>
        <dbReference type="SAM" id="MobiDB-lite"/>
    </source>
</evidence>